<proteinExistence type="predicted"/>
<dbReference type="EMBL" id="JAATIQ010000219">
    <property type="protein sequence ID" value="KAF4369465.1"/>
    <property type="molecule type" value="Genomic_DNA"/>
</dbReference>
<dbReference type="EMBL" id="JAATIP010000005">
    <property type="protein sequence ID" value="KAF4395855.1"/>
    <property type="molecule type" value="Genomic_DNA"/>
</dbReference>
<dbReference type="InterPro" id="IPR013785">
    <property type="entry name" value="Aldolase_TIM"/>
</dbReference>
<reference evidence="3 4" key="1">
    <citation type="journal article" date="2020" name="bioRxiv">
        <title>Sequence and annotation of 42 cannabis genomes reveals extensive copy number variation in cannabinoid synthesis and pathogen resistance genes.</title>
        <authorList>
            <person name="Mckernan K.J."/>
            <person name="Helbert Y."/>
            <person name="Kane L.T."/>
            <person name="Ebling H."/>
            <person name="Zhang L."/>
            <person name="Liu B."/>
            <person name="Eaton Z."/>
            <person name="Mclaughlin S."/>
            <person name="Kingan S."/>
            <person name="Baybayan P."/>
            <person name="Concepcion G."/>
            <person name="Jordan M."/>
            <person name="Riva A."/>
            <person name="Barbazuk W."/>
            <person name="Harkins T."/>
        </authorList>
    </citation>
    <scope>NUCLEOTIDE SEQUENCE [LARGE SCALE GENOMIC DNA]</scope>
    <source>
        <strain evidence="3 4">cv. Jamaican Lion 4</strain>
        <strain evidence="1">Father</strain>
        <strain evidence="2">Mother</strain>
        <tissue evidence="1">Leaf</tissue>
    </source>
</reference>
<evidence type="ECO:0000313" key="2">
    <source>
        <dbReference type="EMBL" id="KAF4395855.1"/>
    </source>
</evidence>
<comment type="caution">
    <text evidence="1">The sequence shown here is derived from an EMBL/GenBank/DDBJ whole genome shotgun (WGS) entry which is preliminary data.</text>
</comment>
<evidence type="ECO:0000313" key="1">
    <source>
        <dbReference type="EMBL" id="KAF4369465.1"/>
    </source>
</evidence>
<sequence>MLMESNAHPIYTKKLVEFDRTEYTDIFWRARWPNAQRVLEMHFFNEWKSILPHENEANPFILGERDSSTWRHVLNSTTTGDIKSMSMHVGQGVGLIKEILPNGEVVRKLVKDANVLIKNKFIMDQDILQM</sequence>
<dbReference type="PANTHER" id="PTHR32332">
    <property type="entry name" value="2-NITROPROPANE DIOXYGENASE"/>
    <property type="match status" value="1"/>
</dbReference>
<dbReference type="Proteomes" id="UP000525078">
    <property type="component" value="Unassembled WGS sequence"/>
</dbReference>
<keyword evidence="4" id="KW-1185">Reference proteome</keyword>
<accession>A0A7J6FFN1</accession>
<evidence type="ECO:0000313" key="4">
    <source>
        <dbReference type="Proteomes" id="UP000583929"/>
    </source>
</evidence>
<organism evidence="1 4">
    <name type="scientific">Cannabis sativa</name>
    <name type="common">Hemp</name>
    <name type="synonym">Marijuana</name>
    <dbReference type="NCBI Taxonomy" id="3483"/>
    <lineage>
        <taxon>Eukaryota</taxon>
        <taxon>Viridiplantae</taxon>
        <taxon>Streptophyta</taxon>
        <taxon>Embryophyta</taxon>
        <taxon>Tracheophyta</taxon>
        <taxon>Spermatophyta</taxon>
        <taxon>Magnoliopsida</taxon>
        <taxon>eudicotyledons</taxon>
        <taxon>Gunneridae</taxon>
        <taxon>Pentapetalae</taxon>
        <taxon>rosids</taxon>
        <taxon>fabids</taxon>
        <taxon>Rosales</taxon>
        <taxon>Cannabaceae</taxon>
        <taxon>Cannabis</taxon>
    </lineage>
</organism>
<dbReference type="Proteomes" id="UP000583929">
    <property type="component" value="Unassembled WGS sequence"/>
</dbReference>
<name>A0A7J6FFN1_CANSA</name>
<dbReference type="AlphaFoldDB" id="A0A7J6FFN1"/>
<evidence type="ECO:0000313" key="3">
    <source>
        <dbReference type="Proteomes" id="UP000525078"/>
    </source>
</evidence>
<dbReference type="Gene3D" id="3.20.20.70">
    <property type="entry name" value="Aldolase class I"/>
    <property type="match status" value="1"/>
</dbReference>
<feature type="non-terminal residue" evidence="1">
    <location>
        <position position="1"/>
    </location>
</feature>
<dbReference type="PANTHER" id="PTHR32332:SF20">
    <property type="entry name" value="2-NITROPROPANE DIOXYGENASE-LIKE PROTEIN"/>
    <property type="match status" value="1"/>
</dbReference>
<gene>
    <name evidence="2" type="ORF">F8388_018129</name>
    <name evidence="1" type="ORF">G4B88_029563</name>
</gene>
<protein>
    <submittedName>
        <fullName evidence="1">Uncharacterized protein</fullName>
    </submittedName>
</protein>